<proteinExistence type="predicted"/>
<gene>
    <name evidence="1" type="ORF">H7E68_16860</name>
</gene>
<evidence type="ECO:0000313" key="1">
    <source>
        <dbReference type="EMBL" id="MBB6716377.1"/>
    </source>
</evidence>
<dbReference type="Proteomes" id="UP000585258">
    <property type="component" value="Unassembled WGS sequence"/>
</dbReference>
<comment type="caution">
    <text evidence="1">The sequence shown here is derived from an EMBL/GenBank/DDBJ whole genome shotgun (WGS) entry which is preliminary data.</text>
</comment>
<accession>A0A7X0SHA4</accession>
<dbReference type="AlphaFoldDB" id="A0A7X0SHA4"/>
<organism evidence="1 2">
    <name type="scientific">Clostridium gasigenes</name>
    <dbReference type="NCBI Taxonomy" id="94869"/>
    <lineage>
        <taxon>Bacteria</taxon>
        <taxon>Bacillati</taxon>
        <taxon>Bacillota</taxon>
        <taxon>Clostridia</taxon>
        <taxon>Eubacteriales</taxon>
        <taxon>Clostridiaceae</taxon>
        <taxon>Clostridium</taxon>
    </lineage>
</organism>
<name>A0A7X0SHA4_9CLOT</name>
<protein>
    <submittedName>
        <fullName evidence="1">Uncharacterized protein</fullName>
    </submittedName>
</protein>
<dbReference type="RefSeq" id="WP_185165425.1">
    <property type="nucleotide sequence ID" value="NZ_JACKWY010000013.1"/>
</dbReference>
<reference evidence="1 2" key="1">
    <citation type="submission" date="2020-08" db="EMBL/GenBank/DDBJ databases">
        <title>Clostridia isolated from Swiss meat.</title>
        <authorList>
            <person name="Wambui J."/>
            <person name="Stevens M.J.A."/>
            <person name="Stephan R."/>
        </authorList>
    </citation>
    <scope>NUCLEOTIDE SEQUENCE [LARGE SCALE GENOMIC DNA]</scope>
    <source>
        <strain evidence="1 2">CM001</strain>
    </source>
</reference>
<sequence length="68" mass="7827">MNIKEIKYNCTTGISENVYYTNEEWAEIELNTPKIEIPVDEEKVAMAEAIIDLNIQIEEIKNKLNGVI</sequence>
<evidence type="ECO:0000313" key="2">
    <source>
        <dbReference type="Proteomes" id="UP000585258"/>
    </source>
</evidence>
<dbReference type="EMBL" id="JACKWY010000013">
    <property type="protein sequence ID" value="MBB6716377.1"/>
    <property type="molecule type" value="Genomic_DNA"/>
</dbReference>